<name>A0A3G3JY58_9BACL</name>
<dbReference type="PANTHER" id="PTHR38731">
    <property type="entry name" value="LIPL45-RELATED LIPOPROTEIN-RELATED"/>
    <property type="match status" value="1"/>
</dbReference>
<dbReference type="EMBL" id="CP033433">
    <property type="protein sequence ID" value="AYQ73123.1"/>
    <property type="molecule type" value="Genomic_DNA"/>
</dbReference>
<dbReference type="Proteomes" id="UP000269097">
    <property type="component" value="Chromosome"/>
</dbReference>
<evidence type="ECO:0000313" key="4">
    <source>
        <dbReference type="EMBL" id="AYQ73123.1"/>
    </source>
</evidence>
<accession>A0A3G3JY58</accession>
<feature type="region of interest" description="Disordered" evidence="1">
    <location>
        <begin position="359"/>
        <end position="381"/>
    </location>
</feature>
<dbReference type="AlphaFoldDB" id="A0A3G3JY58"/>
<protein>
    <recommendedName>
        <fullName evidence="6">FecR protein domain-containing protein</fullName>
    </recommendedName>
</protein>
<evidence type="ECO:0000256" key="1">
    <source>
        <dbReference type="SAM" id="MobiDB-lite"/>
    </source>
</evidence>
<sequence length="962" mass="105244">MEVIRVRFRKGLLYGLALLLAALPLINLTANTVHAATSRVAIIKSMSGTVQVKKSGGSKLFKAFAKMSLNEGDVLSTSANSSAVLQFANGTSEDDKMSVASGTTLTFSKLSDKNGTKTKVSMLNGSAWVDVKSISSKSDEFTLETPTAIMGVRGTHLLVNVNPETGATRLTVAAGVVNTKPAGSDESYDVKPGNNALVTKEQEDVGEIIVAPADLDTLMKQNDKSLIEAIVTAAGEIVKENQQKLDQYFEDAGVSNDLSRKKTNVENLLGAIVDNAVKNGLISQDRVNQLVQEAQTQTGVTIDLSKKNIVLSDEEKRLQYEQKKKDDEAKKAADEQRKKDEDERKKLADLNKKIEEERLRREEENKKSDEEKKKKAQEEYEKLLSEAEKQRFVESKKKLDAASTPGNQPVPVSQPSSSVVLSDNAQLQSLRAFGYTDDSSSAAPITVTQSSVDPTEYEASVSNNIQKIVATFVTQESNATVKYHSAVLTSKTTEKLALNAPGDETTFDFVVMAPNGVTTRNYTLTVTRAPSEPTYQISDYLSSFSATDGDNTLTWHSFRDVENIPITRLDTPADSIDLTLNFVSNNYSAALYGWGDSEYREIPADQMRAAPVQTWETSGSKSVTLQEGMNFYFLYVYDNAKEESSDEYEIPVALFIIENGKPVPNIKVGYRPAAQIGPNTYLSTVYGGALGANLYMNFFDSDYTSWASVKTVNGAEVATPYEIPLPLSPAGIHSFDIVTEDIAEVYHDEYNLKVYNGDSSRYSMSFNMAYHYNGADYSISLTHPGGGSYGYSTGSVESSVVSAVYMPVFSTDIGVTAAVYKNGVLQNPASLPLDFGANSFDLVASDSEGWSNYRIIITRPYPEPELTDVRIDSASLSGFVPWNHTYTNNVSTDVEGVALEYTPNGYSGIEWTVWKEGSPDTEVTAGEGGIYFLELQDGDNYYQIKPDDGSDPYWITIHRPSA</sequence>
<feature type="region of interest" description="Disordered" evidence="1">
    <location>
        <begin position="394"/>
        <end position="418"/>
    </location>
</feature>
<keyword evidence="5" id="KW-1185">Reference proteome</keyword>
<feature type="domain" description="FecR protein" evidence="2">
    <location>
        <begin position="73"/>
        <end position="177"/>
    </location>
</feature>
<gene>
    <name evidence="4" type="ORF">EAV92_11430</name>
</gene>
<proteinExistence type="predicted"/>
<dbReference type="Pfam" id="PF04773">
    <property type="entry name" value="FecR"/>
    <property type="match status" value="1"/>
</dbReference>
<feature type="domain" description="Cadherin-like beta-sandwich-like" evidence="3">
    <location>
        <begin position="453"/>
        <end position="528"/>
    </location>
</feature>
<reference evidence="4 5" key="1">
    <citation type="submission" date="2018-10" db="EMBL/GenBank/DDBJ databases">
        <title>Genome Sequence of Cohnella sp.</title>
        <authorList>
            <person name="Srinivasan S."/>
            <person name="Kim M.K."/>
        </authorList>
    </citation>
    <scope>NUCLEOTIDE SEQUENCE [LARGE SCALE GENOMIC DNA]</scope>
    <source>
        <strain evidence="4 5">18JY8-7</strain>
    </source>
</reference>
<dbReference type="Pfam" id="PF12733">
    <property type="entry name" value="Cadherin-like"/>
    <property type="match status" value="1"/>
</dbReference>
<feature type="compositionally biased region" description="Low complexity" evidence="1">
    <location>
        <begin position="409"/>
        <end position="418"/>
    </location>
</feature>
<evidence type="ECO:0000313" key="5">
    <source>
        <dbReference type="Proteomes" id="UP000269097"/>
    </source>
</evidence>
<dbReference type="InterPro" id="IPR006860">
    <property type="entry name" value="FecR"/>
</dbReference>
<feature type="region of interest" description="Disordered" evidence="1">
    <location>
        <begin position="321"/>
        <end position="346"/>
    </location>
</feature>
<dbReference type="InterPro" id="IPR025883">
    <property type="entry name" value="Cadherin-like_domain"/>
</dbReference>
<evidence type="ECO:0000259" key="2">
    <source>
        <dbReference type="Pfam" id="PF04773"/>
    </source>
</evidence>
<organism evidence="4 5">
    <name type="scientific">Cohnella candidum</name>
    <dbReference type="NCBI Taxonomy" id="2674991"/>
    <lineage>
        <taxon>Bacteria</taxon>
        <taxon>Bacillati</taxon>
        <taxon>Bacillota</taxon>
        <taxon>Bacilli</taxon>
        <taxon>Bacillales</taxon>
        <taxon>Paenibacillaceae</taxon>
        <taxon>Cohnella</taxon>
    </lineage>
</organism>
<dbReference type="KEGG" id="coh:EAV92_11430"/>
<dbReference type="PANTHER" id="PTHR38731:SF1">
    <property type="entry name" value="FECR PROTEIN DOMAIN-CONTAINING PROTEIN"/>
    <property type="match status" value="1"/>
</dbReference>
<dbReference type="Gene3D" id="2.60.120.1440">
    <property type="match status" value="1"/>
</dbReference>
<evidence type="ECO:0008006" key="6">
    <source>
        <dbReference type="Google" id="ProtNLM"/>
    </source>
</evidence>
<evidence type="ECO:0000259" key="3">
    <source>
        <dbReference type="Pfam" id="PF12733"/>
    </source>
</evidence>